<evidence type="ECO:0000313" key="1">
    <source>
        <dbReference type="EMBL" id="WNF33833.1"/>
    </source>
</evidence>
<proteinExistence type="predicted"/>
<sequence>MMLSKEDQEFLRRLNAETDARLKAKGVDLEKVRREYSREDKFTTKKGDFKIIDPETGKVIFQ</sequence>
<reference evidence="1 2" key="1">
    <citation type="submission" date="2023-09" db="EMBL/GenBank/DDBJ databases">
        <title>Different Types of Thermotolerant Ring-Cleaving Dioxygenases derived from Aeribacillus composti HB-1 applied for multiple aromatic hydrocarbons removal.</title>
        <authorList>
            <person name="Cao L."/>
            <person name="Li M."/>
            <person name="Ma T."/>
        </authorList>
    </citation>
    <scope>NUCLEOTIDE SEQUENCE [LARGE SCALE GENOMIC DNA]</scope>
    <source>
        <strain evidence="1 2">HB-1</strain>
    </source>
</reference>
<dbReference type="EMBL" id="CP134501">
    <property type="protein sequence ID" value="WNF33833.1"/>
    <property type="molecule type" value="Genomic_DNA"/>
</dbReference>
<dbReference type="GeneID" id="301125083"/>
<evidence type="ECO:0000313" key="2">
    <source>
        <dbReference type="Proteomes" id="UP001303701"/>
    </source>
</evidence>
<gene>
    <name evidence="1" type="ORF">RI196_03865</name>
</gene>
<dbReference type="RefSeq" id="WP_041820884.1">
    <property type="nucleotide sequence ID" value="NZ_CP134501.1"/>
</dbReference>
<organism evidence="1 2">
    <name type="scientific">Aeribacillus composti</name>
    <dbReference type="NCBI Taxonomy" id="1868734"/>
    <lineage>
        <taxon>Bacteria</taxon>
        <taxon>Bacillati</taxon>
        <taxon>Bacillota</taxon>
        <taxon>Bacilli</taxon>
        <taxon>Bacillales</taxon>
        <taxon>Bacillaceae</taxon>
        <taxon>Aeribacillus</taxon>
    </lineage>
</organism>
<dbReference type="Proteomes" id="UP001303701">
    <property type="component" value="Chromosome"/>
</dbReference>
<protein>
    <submittedName>
        <fullName evidence="1">Uncharacterized protein</fullName>
    </submittedName>
</protein>
<accession>A0ABY9WDU6</accession>
<keyword evidence="2" id="KW-1185">Reference proteome</keyword>
<name>A0ABY9WDU6_9BACI</name>